<dbReference type="Gene3D" id="3.40.50.140">
    <property type="match status" value="1"/>
</dbReference>
<feature type="site" description="Interaction with DNA" evidence="8">
    <location>
        <position position="297"/>
    </location>
</feature>
<dbReference type="Pfam" id="PF01131">
    <property type="entry name" value="Topoisom_bac"/>
    <property type="match status" value="1"/>
</dbReference>
<dbReference type="Gene3D" id="1.10.460.10">
    <property type="entry name" value="Topoisomerase I, domain 2"/>
    <property type="match status" value="1"/>
</dbReference>
<dbReference type="PANTHER" id="PTHR42785:SF1">
    <property type="entry name" value="DNA TOPOISOMERASE"/>
    <property type="match status" value="1"/>
</dbReference>
<dbReference type="PANTHER" id="PTHR42785">
    <property type="entry name" value="DNA TOPOISOMERASE, TYPE IA, CORE"/>
    <property type="match status" value="1"/>
</dbReference>
<dbReference type="RefSeq" id="WP_282679870.1">
    <property type="nucleotide sequence ID" value="NZ_CP106875.1"/>
</dbReference>
<dbReference type="PROSITE" id="PS50880">
    <property type="entry name" value="TOPRIM"/>
    <property type="match status" value="1"/>
</dbReference>
<dbReference type="InterPro" id="IPR000380">
    <property type="entry name" value="Topo_IA"/>
</dbReference>
<dbReference type="SUPFAM" id="SSF56712">
    <property type="entry name" value="Prokaryotic type I DNA topoisomerase"/>
    <property type="match status" value="1"/>
</dbReference>
<keyword evidence="4" id="KW-0460">Magnesium</keyword>
<feature type="site" description="Interaction with DNA" evidence="8">
    <location>
        <position position="34"/>
    </location>
</feature>
<dbReference type="EC" id="5.6.2.1" evidence="8"/>
<keyword evidence="6 8" id="KW-0238">DNA-binding</keyword>
<dbReference type="GO" id="GO:0003917">
    <property type="term" value="F:DNA topoisomerase type I (single strand cut, ATP-independent) activity"/>
    <property type="evidence" value="ECO:0007669"/>
    <property type="project" value="UniProtKB-EC"/>
</dbReference>
<evidence type="ECO:0000259" key="10">
    <source>
        <dbReference type="PROSITE" id="PS52039"/>
    </source>
</evidence>
<sequence length="670" mass="75166">MSADKLILVESPGKVQTIQKYLGPDFIVKASVGHIRDLSVNNMSIDLDTMTPEYHLTERGTKVIQGLIPITKKVSEIYLATDLDREGEAIAWHLMDTLKLKQYHRVSFAEITKPAILRALASPRKLDMDLVRAQEGRRMLDRIVGYVVSPELAKLQFSGKVSAGRVQSIALKLVVDRHREIMKHKIQEFYEIKAEFGTWNSIFDGSHNIPAGIELKPNEPYRLTDKVTVLKLLEALKAYPELVVHNIAKKNVTRNAPPPFTTSLLQQAASVHLQFSPAFTMKTAQQLYEKGLITYMRTDCTHLSDEAVDSIRDWIKGFINSKGEHLANLLPAVPNEFKSGESAQEAHEAIRPSNINNLGNSLVGDEKLLYQLIWKRTVACQCSPAIVAQTKIIFHSARIKLQNVPVTFQSIGETSVFLGFKHISGEDKTIEDNEDKGLQQTMPILEVGQIVKPFGYLADSKKTRPAKRYTEASLVKALEAKGVGRPATFSAVLENILTKKFIYLDSRMLEPTKLGLELYDTLNHANFSFFDYEYTRKIEAFLDDIASGKFDCVPLLKQELANIRAELTALDSLPKATKSNTQSKKSITCHICQGKIDRIKSRTKGILYLCKSCDYFVDAKSDGSIDKSKIPTLSGANCRECNTRTLLILVGKKGNYCKCTKCKKMYPVQY</sequence>
<feature type="domain" description="Topo IA-type catalytic" evidence="10">
    <location>
        <begin position="127"/>
        <end position="568"/>
    </location>
</feature>
<comment type="similarity">
    <text evidence="2 8">Belongs to the type IA topoisomerase family.</text>
</comment>
<evidence type="ECO:0000256" key="8">
    <source>
        <dbReference type="HAMAP-Rule" id="MF_00952"/>
    </source>
</evidence>
<dbReference type="PROSITE" id="PS00396">
    <property type="entry name" value="TOPO_IA_1"/>
    <property type="match status" value="1"/>
</dbReference>
<evidence type="ECO:0000259" key="9">
    <source>
        <dbReference type="PROSITE" id="PS50880"/>
    </source>
</evidence>
<evidence type="ECO:0000256" key="4">
    <source>
        <dbReference type="ARBA" id="ARBA00022842"/>
    </source>
</evidence>
<dbReference type="HAMAP" id="MF_00952">
    <property type="entry name" value="Topoisom_1_prok"/>
    <property type="match status" value="1"/>
</dbReference>
<dbReference type="InterPro" id="IPR013826">
    <property type="entry name" value="Topo_IA_cen_sub3"/>
</dbReference>
<dbReference type="SMART" id="SM00436">
    <property type="entry name" value="TOP1Bc"/>
    <property type="match status" value="1"/>
</dbReference>
<organism evidence="11 12">
    <name type="scientific">Shewanella xiamenensis</name>
    <dbReference type="NCBI Taxonomy" id="332186"/>
    <lineage>
        <taxon>Bacteria</taxon>
        <taxon>Pseudomonadati</taxon>
        <taxon>Pseudomonadota</taxon>
        <taxon>Gammaproteobacteria</taxon>
        <taxon>Alteromonadales</taxon>
        <taxon>Shewanellaceae</taxon>
        <taxon>Shewanella</taxon>
    </lineage>
</organism>
<dbReference type="InterPro" id="IPR005733">
    <property type="entry name" value="TopoI_bac-type"/>
</dbReference>
<evidence type="ECO:0000256" key="1">
    <source>
        <dbReference type="ARBA" id="ARBA00000213"/>
    </source>
</evidence>
<dbReference type="Gene3D" id="2.70.20.10">
    <property type="entry name" value="Topoisomerase I, domain 3"/>
    <property type="match status" value="1"/>
</dbReference>
<dbReference type="CDD" id="cd00186">
    <property type="entry name" value="TOP1Ac"/>
    <property type="match status" value="1"/>
</dbReference>
<feature type="domain" description="Toprim" evidence="9">
    <location>
        <begin position="4"/>
        <end position="113"/>
    </location>
</feature>
<accession>A0ABT6UFT3</accession>
<gene>
    <name evidence="8 11" type="primary">topA</name>
    <name evidence="11" type="ORF">ODY93_17245</name>
</gene>
<dbReference type="Gene3D" id="1.10.290.10">
    <property type="entry name" value="Topoisomerase I, domain 4"/>
    <property type="match status" value="1"/>
</dbReference>
<dbReference type="InterPro" id="IPR013825">
    <property type="entry name" value="Topo_IA_cen_sub2"/>
</dbReference>
<feature type="site" description="Interaction with DNA" evidence="8">
    <location>
        <position position="141"/>
    </location>
</feature>
<evidence type="ECO:0000313" key="11">
    <source>
        <dbReference type="EMBL" id="MDI5833331.1"/>
    </source>
</evidence>
<dbReference type="Proteomes" id="UP001159075">
    <property type="component" value="Unassembled WGS sequence"/>
</dbReference>
<evidence type="ECO:0000313" key="12">
    <source>
        <dbReference type="Proteomes" id="UP001159075"/>
    </source>
</evidence>
<dbReference type="Pfam" id="PF01751">
    <property type="entry name" value="Toprim"/>
    <property type="match status" value="1"/>
</dbReference>
<dbReference type="EMBL" id="JAOTLW010000020">
    <property type="protein sequence ID" value="MDI5833331.1"/>
    <property type="molecule type" value="Genomic_DNA"/>
</dbReference>
<dbReference type="SMART" id="SM00493">
    <property type="entry name" value="TOPRIM"/>
    <property type="match status" value="1"/>
</dbReference>
<evidence type="ECO:0000256" key="6">
    <source>
        <dbReference type="ARBA" id="ARBA00023125"/>
    </source>
</evidence>
<proteinExistence type="inferred from homology"/>
<evidence type="ECO:0000256" key="5">
    <source>
        <dbReference type="ARBA" id="ARBA00023029"/>
    </source>
</evidence>
<evidence type="ECO:0000256" key="2">
    <source>
        <dbReference type="ARBA" id="ARBA00009446"/>
    </source>
</evidence>
<evidence type="ECO:0000256" key="3">
    <source>
        <dbReference type="ARBA" id="ARBA00022723"/>
    </source>
</evidence>
<feature type="site" description="Interaction with DNA" evidence="8">
    <location>
        <position position="137"/>
    </location>
</feature>
<feature type="region of interest" description="Interaction with DNA" evidence="8">
    <location>
        <begin position="162"/>
        <end position="167"/>
    </location>
</feature>
<comment type="function">
    <text evidence="8">Releases the supercoiling and torsional tension of DNA, which is introduced during the DNA replication and transcription, by transiently cleaving and rejoining one strand of the DNA duplex. Introduces a single-strand break via transesterification at a target site in duplex DNA. The scissile phosphodiester is attacked by the catalytic tyrosine of the enzyme, resulting in the formation of a DNA-(5'-phosphotyrosyl)-enzyme intermediate and the expulsion of a 3'-OH DNA strand. The free DNA strand then undergoes passage around the unbroken strand, thus removing DNA supercoils. Finally, in the religation step, the DNA 3'-OH attacks the covalent intermediate to expel the active-site tyrosine and restore the DNA phosphodiester backbone.</text>
</comment>
<name>A0ABT6UFT3_9GAMM</name>
<keyword evidence="3" id="KW-0479">Metal-binding</keyword>
<comment type="subunit">
    <text evidence="8">Monomer.</text>
</comment>
<evidence type="ECO:0000256" key="7">
    <source>
        <dbReference type="ARBA" id="ARBA00023235"/>
    </source>
</evidence>
<feature type="active site" description="O-(5'-phospho-DNA)-tyrosine intermediate" evidence="8">
    <location>
        <position position="295"/>
    </location>
</feature>
<reference evidence="11 12" key="1">
    <citation type="submission" date="2022-09" db="EMBL/GenBank/DDBJ databases">
        <title>The outer-membrane cytochrome OmcA is essential for infection of Shewanella oneidensis by a zebrafish-associated bacteriophage.</title>
        <authorList>
            <person name="Grenfell A.W."/>
            <person name="Intile P."/>
            <person name="Mcfarlane J."/>
            <person name="Leung D."/>
            <person name="Abdalla K."/>
            <person name="Wold M."/>
            <person name="Kees E."/>
            <person name="Gralnick J."/>
        </authorList>
    </citation>
    <scope>NUCLEOTIDE SEQUENCE [LARGE SCALE GENOMIC DNA]</scope>
    <source>
        <strain evidence="11 12">NF-5</strain>
    </source>
</reference>
<dbReference type="InterPro" id="IPR023405">
    <property type="entry name" value="Topo_IA_core_domain"/>
</dbReference>
<dbReference type="InterPro" id="IPR003601">
    <property type="entry name" value="Topo_IA_2"/>
</dbReference>
<comment type="caution">
    <text evidence="8">Lacks conserved residue(s) required for the propagation of feature annotation.</text>
</comment>
<comment type="catalytic activity">
    <reaction evidence="1 8">
        <text>ATP-independent breakage of single-stranded DNA, followed by passage and rejoining.</text>
        <dbReference type="EC" id="5.6.2.1"/>
    </reaction>
</comment>
<dbReference type="InterPro" id="IPR013824">
    <property type="entry name" value="Topo_IA_cen_sub1"/>
</dbReference>
<dbReference type="InterPro" id="IPR023406">
    <property type="entry name" value="Topo_IA_AS"/>
</dbReference>
<dbReference type="InterPro" id="IPR006171">
    <property type="entry name" value="TOPRIM_dom"/>
</dbReference>
<feature type="site" description="Interaction with DNA" evidence="8">
    <location>
        <position position="146"/>
    </location>
</feature>
<dbReference type="InterPro" id="IPR028612">
    <property type="entry name" value="Topoisom_1_IA"/>
</dbReference>
<comment type="caution">
    <text evidence="11">The sequence shown here is derived from an EMBL/GenBank/DDBJ whole genome shotgun (WGS) entry which is preliminary data.</text>
</comment>
<dbReference type="PRINTS" id="PR00417">
    <property type="entry name" value="PRTPISMRASEI"/>
</dbReference>
<feature type="site" description="Interaction with DNA" evidence="8">
    <location>
        <position position="138"/>
    </location>
</feature>
<protein>
    <recommendedName>
        <fullName evidence="8">DNA topoisomerase 1</fullName>
        <ecNumber evidence="8">5.6.2.1</ecNumber>
    </recommendedName>
    <alternativeName>
        <fullName evidence="8">DNA topoisomerase I</fullName>
    </alternativeName>
</protein>
<dbReference type="SMART" id="SM00437">
    <property type="entry name" value="TOP1Ac"/>
    <property type="match status" value="1"/>
</dbReference>
<keyword evidence="7 8" id="KW-0413">Isomerase</keyword>
<keyword evidence="5 8" id="KW-0799">Topoisomerase</keyword>
<dbReference type="NCBIfam" id="TIGR01051">
    <property type="entry name" value="topA_bact"/>
    <property type="match status" value="1"/>
</dbReference>
<dbReference type="InterPro" id="IPR003602">
    <property type="entry name" value="Topo_IA_DNA-bd_dom"/>
</dbReference>
<dbReference type="PROSITE" id="PS52039">
    <property type="entry name" value="TOPO_IA_2"/>
    <property type="match status" value="1"/>
</dbReference>
<dbReference type="InterPro" id="IPR013497">
    <property type="entry name" value="Topo_IA_cen"/>
</dbReference>
<keyword evidence="12" id="KW-1185">Reference proteome</keyword>